<keyword evidence="1" id="KW-0472">Membrane</keyword>
<feature type="transmembrane region" description="Helical" evidence="1">
    <location>
        <begin position="283"/>
        <end position="314"/>
    </location>
</feature>
<reference evidence="2" key="1">
    <citation type="submission" date="2024-06" db="EMBL/GenBank/DDBJ databases">
        <title>Sequencing and assembly of the genome of Dyadobacter sp. strain 676, a symbiont of Cyamopsis tetragonoloba.</title>
        <authorList>
            <person name="Guro P."/>
            <person name="Sazanova A."/>
            <person name="Kuznetsova I."/>
            <person name="Belimov A."/>
            <person name="Safronova V."/>
        </authorList>
    </citation>
    <scope>NUCLEOTIDE SEQUENCE</scope>
    <source>
        <strain evidence="2">676</strain>
    </source>
</reference>
<organism evidence="2">
    <name type="scientific">Dyadobacter sp. 676</name>
    <dbReference type="NCBI Taxonomy" id="3088362"/>
    <lineage>
        <taxon>Bacteria</taxon>
        <taxon>Pseudomonadati</taxon>
        <taxon>Bacteroidota</taxon>
        <taxon>Cytophagia</taxon>
        <taxon>Cytophagales</taxon>
        <taxon>Spirosomataceae</taxon>
        <taxon>Dyadobacter</taxon>
    </lineage>
</organism>
<keyword evidence="1" id="KW-0812">Transmembrane</keyword>
<accession>A0AAU8FLT6</accession>
<keyword evidence="1" id="KW-1133">Transmembrane helix</keyword>
<dbReference type="AlphaFoldDB" id="A0AAU8FLT6"/>
<evidence type="ECO:0000313" key="2">
    <source>
        <dbReference type="EMBL" id="XCH25011.1"/>
    </source>
</evidence>
<proteinExistence type="predicted"/>
<protein>
    <submittedName>
        <fullName evidence="2">Uncharacterized protein</fullName>
    </submittedName>
</protein>
<gene>
    <name evidence="2" type="ORF">ABV298_00850</name>
</gene>
<name>A0AAU8FLT6_9BACT</name>
<evidence type="ECO:0000256" key="1">
    <source>
        <dbReference type="SAM" id="Phobius"/>
    </source>
</evidence>
<sequence>MRPGALIVEENAPWKKELAQYLTQPVIEGMVVTKVKNKTEAYLVQLAYNHNKVRENGKRLDLSELDGVIIRADWDDTPSEIITFRNGRKIEIYAPESQNLRTSGCYVIEYISQRVEVFVNPDGTYRWVVYLHKSYRYSCSNGAAPGTSIGAGVSTNGGPYYGGTGGVMDGTETGTETYLRPNYQIGPALTSNGSQRALLNGRLADFLSATGTAVSILDWSIQKAEALANVVGAPLKTYFPEAVIFGKRVGLVGVVLDGREVFIAYSDAGLNWNNMSTWDQAKAIIWGVGATAFVFEFFWLGAAAATVSIGMGVAKELL</sequence>
<dbReference type="EMBL" id="CP159289">
    <property type="protein sequence ID" value="XCH25011.1"/>
    <property type="molecule type" value="Genomic_DNA"/>
</dbReference>
<dbReference type="RefSeq" id="WP_353720318.1">
    <property type="nucleotide sequence ID" value="NZ_CP159289.1"/>
</dbReference>